<dbReference type="InterPro" id="IPR001878">
    <property type="entry name" value="Znf_CCHC"/>
</dbReference>
<keyword evidence="5" id="KW-1185">Reference proteome</keyword>
<name>A0A836CC27_9STRA</name>
<dbReference type="GO" id="GO:0003676">
    <property type="term" value="F:nucleic acid binding"/>
    <property type="evidence" value="ECO:0007669"/>
    <property type="project" value="InterPro"/>
</dbReference>
<evidence type="ECO:0000256" key="1">
    <source>
        <dbReference type="PROSITE-ProRule" id="PRU00047"/>
    </source>
</evidence>
<dbReference type="PROSITE" id="PS50158">
    <property type="entry name" value="ZF_CCHC"/>
    <property type="match status" value="1"/>
</dbReference>
<gene>
    <name evidence="4" type="ORF">JKP88DRAFT_247958</name>
</gene>
<evidence type="ECO:0000256" key="2">
    <source>
        <dbReference type="SAM" id="MobiDB-lite"/>
    </source>
</evidence>
<dbReference type="AlphaFoldDB" id="A0A836CC27"/>
<feature type="region of interest" description="Disordered" evidence="2">
    <location>
        <begin position="709"/>
        <end position="748"/>
    </location>
</feature>
<evidence type="ECO:0000313" key="5">
    <source>
        <dbReference type="Proteomes" id="UP000664859"/>
    </source>
</evidence>
<dbReference type="EMBL" id="JAFCMP010000513">
    <property type="protein sequence ID" value="KAG5178691.1"/>
    <property type="molecule type" value="Genomic_DNA"/>
</dbReference>
<keyword evidence="1" id="KW-0863">Zinc-finger</keyword>
<dbReference type="Pfam" id="PF00098">
    <property type="entry name" value="zf-CCHC"/>
    <property type="match status" value="1"/>
</dbReference>
<dbReference type="Proteomes" id="UP000664859">
    <property type="component" value="Unassembled WGS sequence"/>
</dbReference>
<feature type="region of interest" description="Disordered" evidence="2">
    <location>
        <begin position="505"/>
        <end position="536"/>
    </location>
</feature>
<keyword evidence="1" id="KW-0479">Metal-binding</keyword>
<dbReference type="Gene3D" id="4.10.60.10">
    <property type="entry name" value="Zinc finger, CCHC-type"/>
    <property type="match status" value="1"/>
</dbReference>
<dbReference type="SMART" id="SM00343">
    <property type="entry name" value="ZnF_C2HC"/>
    <property type="match status" value="1"/>
</dbReference>
<comment type="caution">
    <text evidence="4">The sequence shown here is derived from an EMBL/GenBank/DDBJ whole genome shotgun (WGS) entry which is preliminary data.</text>
</comment>
<sequence length="1049" mass="107859">MSSSEPEQDESYSVVNARFFLVVSNSIDPRAMGPTRIVMQFTDSQDGRGAFKALESAHKPNTTFNKLQLHAKLADPVRENNEDITAYSLRLVNLRDELRIKEGNKQVWPDMQFGGAAEGTTRRQHLRHDNRDHQHYRGHHPRASDAAAATAFKGTCYNCGATGHKSRDCSRRKGGATRHGSNDGQHSRQAHRQANGGNRSDGKNRGDPKQQAGAGSNGKYCPVHPMAKHDAGECKGLRTSCTTGIIPGCFLQNPGCPTKNSALVLKQHPHLATALAAVATNQEAKSAAAGEQDLPIIRPFGLVTTAPAAVELKPAALAAAADDMPIDMVLDSGAPHHYFDPFELNWSFGVALTDIKPYNHKVNTGGGSRSAVCMGTVHLRLTAADGSLVPLAIANSINVPLLGHHLLSVNANLKAATAAAAAAAGPSHPGYDGDDFDVVSMLEADSDDDEIIPSSATAPTPLAAAAHPGIDAAVGAVTTDPAAGDGDTARNGGSAAATGAVMAARTAPSIPRWKQPKQPSTHAMGTRTRATSQPPPAVNVATAAVAAIAAAPPIYPSHTCAATAMLAQAYPTITGVRVADDGGIPVPGEREVVLHLATALYRVPRQASDAVRAQPTSWNVVGDAVAAAAGAGGHGQAIVAGGRTPAVQAAGGAHAQPSAADGAGAAVTGPAHVGGAAAALATGAGAAAGGGAGAAAGADAAGAAAAAAAPAAPRARPRRCRARAPAEGVLDRGDAPRPRRPAYTTTRDPRIGNVLDAVDCDVGELIKWVERASGTKFYHLLAPLAFAQQSAAGNHARHRLGPATRLQHVAAGTFGPLLWSVLAAARAPCTRAADASRLPEPDKDWDPAHMAILTDGAELSSLRNGVSRVARRLEQQDSQCPANEATYEVLVRKHPAPHQRVGVVDAAHDEVRAVLAAARVRCELYAPGLAPPPDNHATAILAEVAPAAGAGDPVQPLALTPSMVVEALYAASAGSAAGLDGMRYEFLWAAMGTSAQAAAADDAERADVIDGTPAPPLAERLAALFNNLIATPEAMPDSALRLWRAASQC</sequence>
<reference evidence="4" key="1">
    <citation type="submission" date="2021-02" db="EMBL/GenBank/DDBJ databases">
        <title>First Annotated Genome of the Yellow-green Alga Tribonema minus.</title>
        <authorList>
            <person name="Mahan K.M."/>
        </authorList>
    </citation>
    <scope>NUCLEOTIDE SEQUENCE</scope>
    <source>
        <strain evidence="4">UTEX B ZZ1240</strain>
    </source>
</reference>
<evidence type="ECO:0000313" key="4">
    <source>
        <dbReference type="EMBL" id="KAG5178691.1"/>
    </source>
</evidence>
<organism evidence="4 5">
    <name type="scientific">Tribonema minus</name>
    <dbReference type="NCBI Taxonomy" id="303371"/>
    <lineage>
        <taxon>Eukaryota</taxon>
        <taxon>Sar</taxon>
        <taxon>Stramenopiles</taxon>
        <taxon>Ochrophyta</taxon>
        <taxon>PX clade</taxon>
        <taxon>Xanthophyceae</taxon>
        <taxon>Tribonematales</taxon>
        <taxon>Tribonemataceae</taxon>
        <taxon>Tribonema</taxon>
    </lineage>
</organism>
<evidence type="ECO:0000259" key="3">
    <source>
        <dbReference type="PROSITE" id="PS50158"/>
    </source>
</evidence>
<proteinExistence type="predicted"/>
<feature type="region of interest" description="Disordered" evidence="2">
    <location>
        <begin position="162"/>
        <end position="221"/>
    </location>
</feature>
<dbReference type="GO" id="GO:0008270">
    <property type="term" value="F:zinc ion binding"/>
    <property type="evidence" value="ECO:0007669"/>
    <property type="project" value="UniProtKB-KW"/>
</dbReference>
<dbReference type="OrthoDB" id="3267956at2759"/>
<keyword evidence="1" id="KW-0862">Zinc</keyword>
<protein>
    <recommendedName>
        <fullName evidence="3">CCHC-type domain-containing protein</fullName>
    </recommendedName>
</protein>
<feature type="compositionally biased region" description="Polar residues" evidence="2">
    <location>
        <begin position="517"/>
        <end position="532"/>
    </location>
</feature>
<accession>A0A836CC27</accession>
<feature type="domain" description="CCHC-type" evidence="3">
    <location>
        <begin position="156"/>
        <end position="169"/>
    </location>
</feature>